<gene>
    <name evidence="4" type="ORF">D9615_009619</name>
</gene>
<dbReference type="Pfam" id="PF00501">
    <property type="entry name" value="AMP-binding"/>
    <property type="match status" value="1"/>
</dbReference>
<dbReference type="InterPro" id="IPR000873">
    <property type="entry name" value="AMP-dep_synth/lig_dom"/>
</dbReference>
<dbReference type="InterPro" id="IPR013120">
    <property type="entry name" value="FAR_NAD-bd"/>
</dbReference>
<dbReference type="InterPro" id="IPR057326">
    <property type="entry name" value="KR_dom"/>
</dbReference>
<dbReference type="Pfam" id="PF07993">
    <property type="entry name" value="NAD_binding_4"/>
    <property type="match status" value="1"/>
</dbReference>
<dbReference type="InterPro" id="IPR020806">
    <property type="entry name" value="PKS_PP-bd"/>
</dbReference>
<evidence type="ECO:0000313" key="5">
    <source>
        <dbReference type="Proteomes" id="UP000565441"/>
    </source>
</evidence>
<dbReference type="GO" id="GO:0031177">
    <property type="term" value="F:phosphopantetheine binding"/>
    <property type="evidence" value="ECO:0007669"/>
    <property type="project" value="InterPro"/>
</dbReference>
<evidence type="ECO:0000259" key="3">
    <source>
        <dbReference type="PROSITE" id="PS50075"/>
    </source>
</evidence>
<dbReference type="Proteomes" id="UP000565441">
    <property type="component" value="Unassembled WGS sequence"/>
</dbReference>
<dbReference type="SUPFAM" id="SSF47336">
    <property type="entry name" value="ACP-like"/>
    <property type="match status" value="1"/>
</dbReference>
<dbReference type="PANTHER" id="PTHR43439:SF2">
    <property type="entry name" value="ENZYME, PUTATIVE (JCVI)-RELATED"/>
    <property type="match status" value="1"/>
</dbReference>
<dbReference type="InterPro" id="IPR042099">
    <property type="entry name" value="ANL_N_sf"/>
</dbReference>
<sequence length="1093" mass="119379">MPLSTTIRVLPPINEDLFIPDVIDFNFKNNAEQPFYMFADPEAPSGVSVITHLEFGRAAHRIAHALRPNRSGVDGQVVAFIALADTILYQAITVGLIVAGLVPFPISPRNSPAAVVNLLEKTSCRRLITTNVTLKPLIDGIKSQIANTPLSETLQIEEIPSLAVAYPNLAHETPDHPFERYPSPVNRPSKDDICIYLHSSGSTGFPKAIAQTYLAWTQWALFPGVVDYRDHIRPLIMGCMALPAFHTLGIYLQVLNPLYGIAPITLYPPTATTPELLPITPSPQNIIEHTKLTKSNAIIIIPTLLQIWSTSQETIEFLKTLEFLGYSGGSLAPKLGNLLVNAGVRLHSIYGGTEFGAPAHIMPLEGDEKDWEYVRFHERAKVRWVPQGDGTFELQFLTWEKHQPMAKNLPDVDGYTTSDLWVNHPTKKHLWKIVGRKDDVIIHSSGEKTVPAPMEDVVMSNPIIQGAIIFGREHDQTGILIEPEPGNEIDVHDNTQLASLRNKLWPTIEEANKAAPAFSRIFKEMILITSKGKPLPRAGKGTVMRKASLNLYDEEIEALYQTVESSIKAGENVRPPLSWSLTDVEDWIVEQAADLASTDTISSSIDLFEQGFDSLSATFLRLRIVGALRLSGDADVQAAAHGLSQNLVYSYPIIKDLAAYIASLHASPRDVQGATQSRGTAQIEQLIEKYTAGFENVPKKPFQPRTVPAVVLLTGSTGNLGSQLLTALLGDDRVEKVYAFNRPAKGTSTILERHLERFRDRGLDPTVLESPKLVFISGDATEQNLGRDRGSYGQLCRSVNVVIHTAWKLDFNLALSSFESNIQGTRHLVDLVQSGPNASNARFIFTSSVSSAQSWDASRGPVPEDIVTDASIAVRGGYGEAKYVTERVLAKSGLQATSLRIGQISGGSPKGAWATTDWLPILVKSSLTLGVLPQVEGLVSWLPMDAVAAVIVDVALGSVIPPVALNVVHPRPVEWKQVITSIQVAIKDVLGRDLEVVPFSEWLSAVEARAGNATAETLDIIPAVKLLDFFRGVSQANDKIVESKAKGVEIGGLATFATDTMARVSGVMGGLRQIGKGDAQLWVKYWREVDFLG</sequence>
<proteinExistence type="predicted"/>
<dbReference type="PANTHER" id="PTHR43439">
    <property type="entry name" value="PHENYLACETATE-COENZYME A LIGASE"/>
    <property type="match status" value="1"/>
</dbReference>
<accession>A0A8H5LVG5</accession>
<keyword evidence="1" id="KW-0596">Phosphopantetheine</keyword>
<organism evidence="4 5">
    <name type="scientific">Tricholomella constricta</name>
    <dbReference type="NCBI Taxonomy" id="117010"/>
    <lineage>
        <taxon>Eukaryota</taxon>
        <taxon>Fungi</taxon>
        <taxon>Dikarya</taxon>
        <taxon>Basidiomycota</taxon>
        <taxon>Agaricomycotina</taxon>
        <taxon>Agaricomycetes</taxon>
        <taxon>Agaricomycetidae</taxon>
        <taxon>Agaricales</taxon>
        <taxon>Tricholomatineae</taxon>
        <taxon>Lyophyllaceae</taxon>
        <taxon>Tricholomella</taxon>
    </lineage>
</organism>
<dbReference type="PROSITE" id="PS00455">
    <property type="entry name" value="AMP_BINDING"/>
    <property type="match status" value="1"/>
</dbReference>
<keyword evidence="5" id="KW-1185">Reference proteome</keyword>
<protein>
    <recommendedName>
        <fullName evidence="3">Carrier domain-containing protein</fullName>
    </recommendedName>
</protein>
<dbReference type="InterPro" id="IPR036736">
    <property type="entry name" value="ACP-like_sf"/>
</dbReference>
<dbReference type="InterPro" id="IPR036291">
    <property type="entry name" value="NAD(P)-bd_dom_sf"/>
</dbReference>
<evidence type="ECO:0000313" key="4">
    <source>
        <dbReference type="EMBL" id="KAF5371510.1"/>
    </source>
</evidence>
<evidence type="ECO:0000256" key="1">
    <source>
        <dbReference type="ARBA" id="ARBA00022450"/>
    </source>
</evidence>
<comment type="caution">
    <text evidence="4">The sequence shown here is derived from an EMBL/GenBank/DDBJ whole genome shotgun (WGS) entry which is preliminary data.</text>
</comment>
<dbReference type="AlphaFoldDB" id="A0A8H5LVG5"/>
<dbReference type="PROSITE" id="PS50075">
    <property type="entry name" value="CARRIER"/>
    <property type="match status" value="1"/>
</dbReference>
<dbReference type="SUPFAM" id="SSF51735">
    <property type="entry name" value="NAD(P)-binding Rossmann-fold domains"/>
    <property type="match status" value="1"/>
</dbReference>
<dbReference type="Gene3D" id="3.40.50.12780">
    <property type="entry name" value="N-terminal domain of ligase-like"/>
    <property type="match status" value="1"/>
</dbReference>
<dbReference type="Pfam" id="PF23562">
    <property type="entry name" value="AMP-binding_C_3"/>
    <property type="match status" value="1"/>
</dbReference>
<keyword evidence="2" id="KW-0597">Phosphoprotein</keyword>
<dbReference type="OrthoDB" id="429813at2759"/>
<dbReference type="Gene3D" id="3.40.50.720">
    <property type="entry name" value="NAD(P)-binding Rossmann-like Domain"/>
    <property type="match status" value="1"/>
</dbReference>
<reference evidence="4 5" key="1">
    <citation type="journal article" date="2020" name="ISME J.">
        <title>Uncovering the hidden diversity of litter-decomposition mechanisms in mushroom-forming fungi.</title>
        <authorList>
            <person name="Floudas D."/>
            <person name="Bentzer J."/>
            <person name="Ahren D."/>
            <person name="Johansson T."/>
            <person name="Persson P."/>
            <person name="Tunlid A."/>
        </authorList>
    </citation>
    <scope>NUCLEOTIDE SEQUENCE [LARGE SCALE GENOMIC DNA]</scope>
    <source>
        <strain evidence="4 5">CBS 661.87</strain>
    </source>
</reference>
<name>A0A8H5LVG5_9AGAR</name>
<evidence type="ECO:0000256" key="2">
    <source>
        <dbReference type="ARBA" id="ARBA00022553"/>
    </source>
</evidence>
<dbReference type="InterPro" id="IPR009081">
    <property type="entry name" value="PP-bd_ACP"/>
</dbReference>
<feature type="domain" description="Carrier" evidence="3">
    <location>
        <begin position="579"/>
        <end position="665"/>
    </location>
</feature>
<dbReference type="SMART" id="SM00823">
    <property type="entry name" value="PKS_PP"/>
    <property type="match status" value="1"/>
</dbReference>
<dbReference type="InterPro" id="IPR051414">
    <property type="entry name" value="Adenylate-forming_Reductase"/>
</dbReference>
<dbReference type="Gene3D" id="1.10.1200.10">
    <property type="entry name" value="ACP-like"/>
    <property type="match status" value="1"/>
</dbReference>
<dbReference type="SUPFAM" id="SSF56801">
    <property type="entry name" value="Acetyl-CoA synthetase-like"/>
    <property type="match status" value="1"/>
</dbReference>
<dbReference type="EMBL" id="JAACJP010000046">
    <property type="protein sequence ID" value="KAF5371510.1"/>
    <property type="molecule type" value="Genomic_DNA"/>
</dbReference>
<dbReference type="SMART" id="SM00822">
    <property type="entry name" value="PKS_KR"/>
    <property type="match status" value="1"/>
</dbReference>
<dbReference type="InterPro" id="IPR020845">
    <property type="entry name" value="AMP-binding_CS"/>
</dbReference>